<dbReference type="SMART" id="SM01322">
    <property type="entry name" value="YaeQ"/>
    <property type="match status" value="1"/>
</dbReference>
<evidence type="ECO:0000313" key="2">
    <source>
        <dbReference type="Proteomes" id="UP000032566"/>
    </source>
</evidence>
<dbReference type="Gene3D" id="3.10.640.10">
    <property type="entry name" value="Restriction endonuclease-like alpha-beta roll domain"/>
    <property type="match status" value="1"/>
</dbReference>
<dbReference type="OrthoDB" id="5293309at2"/>
<dbReference type="PIRSF" id="PIRSF011484">
    <property type="entry name" value="YaeQ"/>
    <property type="match status" value="1"/>
</dbReference>
<dbReference type="InterPro" id="IPR011335">
    <property type="entry name" value="Restrct_endonuc-II-like"/>
</dbReference>
<dbReference type="InterPro" id="IPR038590">
    <property type="entry name" value="YaeQ_sf"/>
</dbReference>
<dbReference type="Proteomes" id="UP000032566">
    <property type="component" value="Unassembled WGS sequence"/>
</dbReference>
<dbReference type="RefSeq" id="WP_044395045.1">
    <property type="nucleotide sequence ID" value="NZ_JBKBMI010000004.1"/>
</dbReference>
<dbReference type="PANTHER" id="PTHR38784">
    <property type="entry name" value="SUCROSE PHOSPHORYLASE"/>
    <property type="match status" value="1"/>
</dbReference>
<comment type="caution">
    <text evidence="1">The sequence shown here is derived from an EMBL/GenBank/DDBJ whole genome shotgun (WGS) entry which is preliminary data.</text>
</comment>
<accession>A0A0D7KDN1</accession>
<evidence type="ECO:0000313" key="1">
    <source>
        <dbReference type="EMBL" id="KJA12280.1"/>
    </source>
</evidence>
<dbReference type="SUPFAM" id="SSF52980">
    <property type="entry name" value="Restriction endonuclease-like"/>
    <property type="match status" value="1"/>
</dbReference>
<proteinExistence type="predicted"/>
<dbReference type="EMBL" id="JXYQ01000003">
    <property type="protein sequence ID" value="KJA12280.1"/>
    <property type="molecule type" value="Genomic_DNA"/>
</dbReference>
<dbReference type="STRING" id="80878.RP29_01310"/>
<protein>
    <recommendedName>
        <fullName evidence="3">YaeQ family protein</fullName>
    </recommendedName>
</protein>
<dbReference type="InterPro" id="IPR009822">
    <property type="entry name" value="YaeQ"/>
</dbReference>
<gene>
    <name evidence="1" type="ORF">RP29_01310</name>
</gene>
<organism evidence="1 2">
    <name type="scientific">Acidovorax temperans</name>
    <dbReference type="NCBI Taxonomy" id="80878"/>
    <lineage>
        <taxon>Bacteria</taxon>
        <taxon>Pseudomonadati</taxon>
        <taxon>Pseudomonadota</taxon>
        <taxon>Betaproteobacteria</taxon>
        <taxon>Burkholderiales</taxon>
        <taxon>Comamonadaceae</taxon>
        <taxon>Acidovorax</taxon>
    </lineage>
</organism>
<name>A0A0D7KDN1_9BURK</name>
<dbReference type="AlphaFoldDB" id="A0A0D7KDN1"/>
<dbReference type="PATRIC" id="fig|80878.5.peg.1567"/>
<sequence length="186" mass="20577">MAIKSTIFKANLQIADIDHGYYADHALTLARHPSETDERMMVRLAALALQAHQLQTLCNGDATLAFGAGLSDPDDPDASLTDFTGRKRVWIEVGQPEDKPLTKACSKADSVLVYCFNHASEVWWKGIETKLTRLDKLQVWRIPTEASQAMAAMAERSMQLQATVQEGALTLSSNLGSVHLEPVRWK</sequence>
<dbReference type="Pfam" id="PF07152">
    <property type="entry name" value="YaeQ"/>
    <property type="match status" value="1"/>
</dbReference>
<evidence type="ECO:0008006" key="3">
    <source>
        <dbReference type="Google" id="ProtNLM"/>
    </source>
</evidence>
<keyword evidence="2" id="KW-1185">Reference proteome</keyword>
<dbReference type="PANTHER" id="PTHR38784:SF1">
    <property type="entry name" value="SUCROSE PHOSPHORYLASE"/>
    <property type="match status" value="1"/>
</dbReference>
<reference evidence="1 2" key="1">
    <citation type="submission" date="2014-12" db="EMBL/GenBank/DDBJ databases">
        <title>Isolation of bacteria from lake water.</title>
        <authorList>
            <person name="Sheng K.-Y."/>
            <person name="Chin P.-S."/>
            <person name="Chan K.-G."/>
            <person name="Tan G.S."/>
        </authorList>
    </citation>
    <scope>NUCLEOTIDE SEQUENCE [LARGE SCALE GENOMIC DNA]</scope>
    <source>
        <strain evidence="1 2">KY4</strain>
    </source>
</reference>